<evidence type="ECO:0000313" key="4">
    <source>
        <dbReference type="EMBL" id="CAB4863914.1"/>
    </source>
</evidence>
<evidence type="ECO:0000259" key="3">
    <source>
        <dbReference type="Pfam" id="PF01156"/>
    </source>
</evidence>
<sequence>MTTVSGNVPLKRTSENARVVLNLVGRADVPIAAGAERALIYEPPPNPPIHGPNGLGGLKLEVPDRALDPRHSVELLADLLWQEEPGSLTILAIGPLTNIALLLALHPHAAERIGLLAIMGGAIGTGNVTPVAEFNAFADPEASQRVLCGSGLPILLVPLDVTRRAIVDEDDLELFREASGAAGVIADMILGYADHPPAGWPLHDVLALAALLDPEVIRTERAAIEVDTGAGPARGQTICTFERPLAAVFGKPDPVGDVDVATEIDVDRYRDLVRTRIATIGD</sequence>
<dbReference type="GO" id="GO:0005829">
    <property type="term" value="C:cytosol"/>
    <property type="evidence" value="ECO:0007669"/>
    <property type="project" value="TreeGrafter"/>
</dbReference>
<dbReference type="PANTHER" id="PTHR12304:SF4">
    <property type="entry name" value="URIDINE NUCLEOSIDASE"/>
    <property type="match status" value="1"/>
</dbReference>
<dbReference type="Gene3D" id="3.90.245.10">
    <property type="entry name" value="Ribonucleoside hydrolase-like"/>
    <property type="match status" value="1"/>
</dbReference>
<dbReference type="PANTHER" id="PTHR12304">
    <property type="entry name" value="INOSINE-URIDINE PREFERRING NUCLEOSIDE HYDROLASE"/>
    <property type="match status" value="1"/>
</dbReference>
<name>A0A6J7D4J0_9ZZZZ</name>
<proteinExistence type="predicted"/>
<dbReference type="SUPFAM" id="SSF53590">
    <property type="entry name" value="Nucleoside hydrolase"/>
    <property type="match status" value="1"/>
</dbReference>
<dbReference type="InterPro" id="IPR023186">
    <property type="entry name" value="IUNH"/>
</dbReference>
<dbReference type="Pfam" id="PF01156">
    <property type="entry name" value="IU_nuc_hydro"/>
    <property type="match status" value="1"/>
</dbReference>
<dbReference type="EMBL" id="CAFBLQ010000027">
    <property type="protein sequence ID" value="CAB4863914.1"/>
    <property type="molecule type" value="Genomic_DNA"/>
</dbReference>
<keyword evidence="1" id="KW-0378">Hydrolase</keyword>
<protein>
    <submittedName>
        <fullName evidence="4">Unannotated protein</fullName>
    </submittedName>
</protein>
<evidence type="ECO:0000256" key="2">
    <source>
        <dbReference type="ARBA" id="ARBA00023295"/>
    </source>
</evidence>
<evidence type="ECO:0000256" key="1">
    <source>
        <dbReference type="ARBA" id="ARBA00022801"/>
    </source>
</evidence>
<dbReference type="GO" id="GO:0008477">
    <property type="term" value="F:purine nucleosidase activity"/>
    <property type="evidence" value="ECO:0007669"/>
    <property type="project" value="TreeGrafter"/>
</dbReference>
<dbReference type="InterPro" id="IPR001910">
    <property type="entry name" value="Inosine/uridine_hydrolase_dom"/>
</dbReference>
<reference evidence="4" key="1">
    <citation type="submission" date="2020-05" db="EMBL/GenBank/DDBJ databases">
        <authorList>
            <person name="Chiriac C."/>
            <person name="Salcher M."/>
            <person name="Ghai R."/>
            <person name="Kavagutti S V."/>
        </authorList>
    </citation>
    <scope>NUCLEOTIDE SEQUENCE</scope>
</reference>
<dbReference type="GO" id="GO:0006152">
    <property type="term" value="P:purine nucleoside catabolic process"/>
    <property type="evidence" value="ECO:0007669"/>
    <property type="project" value="TreeGrafter"/>
</dbReference>
<accession>A0A6J7D4J0</accession>
<dbReference type="AlphaFoldDB" id="A0A6J7D4J0"/>
<feature type="domain" description="Inosine/uridine-preferring nucleoside hydrolase" evidence="3">
    <location>
        <begin position="2"/>
        <end position="270"/>
    </location>
</feature>
<organism evidence="4">
    <name type="scientific">freshwater metagenome</name>
    <dbReference type="NCBI Taxonomy" id="449393"/>
    <lineage>
        <taxon>unclassified sequences</taxon>
        <taxon>metagenomes</taxon>
        <taxon>ecological metagenomes</taxon>
    </lineage>
</organism>
<keyword evidence="2" id="KW-0326">Glycosidase</keyword>
<gene>
    <name evidence="4" type="ORF">UFOPK3423_00388</name>
</gene>
<dbReference type="InterPro" id="IPR036452">
    <property type="entry name" value="Ribo_hydro-like"/>
</dbReference>